<reference evidence="1 2" key="2">
    <citation type="journal article" date="2022" name="Mol. Ecol. Resour.">
        <title>The genomes of chicory, endive, great burdock and yacon provide insights into Asteraceae paleo-polyploidization history and plant inulin production.</title>
        <authorList>
            <person name="Fan W."/>
            <person name="Wang S."/>
            <person name="Wang H."/>
            <person name="Wang A."/>
            <person name="Jiang F."/>
            <person name="Liu H."/>
            <person name="Zhao H."/>
            <person name="Xu D."/>
            <person name="Zhang Y."/>
        </authorList>
    </citation>
    <scope>NUCLEOTIDE SEQUENCE [LARGE SCALE GENOMIC DNA]</scope>
    <source>
        <strain evidence="2">cv. Yunnan</strain>
        <tissue evidence="1">Leaves</tissue>
    </source>
</reference>
<comment type="caution">
    <text evidence="1">The sequence shown here is derived from an EMBL/GenBank/DDBJ whole genome shotgun (WGS) entry which is preliminary data.</text>
</comment>
<keyword evidence="2" id="KW-1185">Reference proteome</keyword>
<accession>A0ACB8Y4X6</accession>
<organism evidence="1 2">
    <name type="scientific">Smallanthus sonchifolius</name>
    <dbReference type="NCBI Taxonomy" id="185202"/>
    <lineage>
        <taxon>Eukaryota</taxon>
        <taxon>Viridiplantae</taxon>
        <taxon>Streptophyta</taxon>
        <taxon>Embryophyta</taxon>
        <taxon>Tracheophyta</taxon>
        <taxon>Spermatophyta</taxon>
        <taxon>Magnoliopsida</taxon>
        <taxon>eudicotyledons</taxon>
        <taxon>Gunneridae</taxon>
        <taxon>Pentapetalae</taxon>
        <taxon>asterids</taxon>
        <taxon>campanulids</taxon>
        <taxon>Asterales</taxon>
        <taxon>Asteraceae</taxon>
        <taxon>Asteroideae</taxon>
        <taxon>Heliantheae alliance</taxon>
        <taxon>Millerieae</taxon>
        <taxon>Smallanthus</taxon>
    </lineage>
</organism>
<proteinExistence type="predicted"/>
<gene>
    <name evidence="1" type="ORF">L1987_86925</name>
</gene>
<protein>
    <submittedName>
        <fullName evidence="1">Uncharacterized protein</fullName>
    </submittedName>
</protein>
<name>A0ACB8Y4X6_9ASTR</name>
<sequence length="86" mass="10021">MAKQPLPEGKLICSVFDSESNKWRRYVSDQDDHGFTHMNWNQVLFVNGSLLWMTQSFAYILVLDLNLDLWRRTVLPDEMNGSGNMV</sequence>
<evidence type="ECO:0000313" key="1">
    <source>
        <dbReference type="EMBL" id="KAI3677300.1"/>
    </source>
</evidence>
<reference evidence="2" key="1">
    <citation type="journal article" date="2022" name="Mol. Ecol. Resour.">
        <title>The genomes of chicory, endive, great burdock and yacon provide insights into Asteraceae palaeo-polyploidization history and plant inulin production.</title>
        <authorList>
            <person name="Fan W."/>
            <person name="Wang S."/>
            <person name="Wang H."/>
            <person name="Wang A."/>
            <person name="Jiang F."/>
            <person name="Liu H."/>
            <person name="Zhao H."/>
            <person name="Xu D."/>
            <person name="Zhang Y."/>
        </authorList>
    </citation>
    <scope>NUCLEOTIDE SEQUENCE [LARGE SCALE GENOMIC DNA]</scope>
    <source>
        <strain evidence="2">cv. Yunnan</strain>
    </source>
</reference>
<evidence type="ECO:0000313" key="2">
    <source>
        <dbReference type="Proteomes" id="UP001056120"/>
    </source>
</evidence>
<dbReference type="Proteomes" id="UP001056120">
    <property type="component" value="Linkage Group LG29"/>
</dbReference>
<dbReference type="EMBL" id="CM042046">
    <property type="protein sequence ID" value="KAI3677300.1"/>
    <property type="molecule type" value="Genomic_DNA"/>
</dbReference>